<reference evidence="2" key="1">
    <citation type="submission" date="2022-07" db="EMBL/GenBank/DDBJ databases">
        <authorList>
            <person name="Macas J."/>
            <person name="Novak P."/>
            <person name="Neumann P."/>
        </authorList>
    </citation>
    <scope>NUCLEOTIDE SEQUENCE</scope>
</reference>
<proteinExistence type="predicted"/>
<keyword evidence="3" id="KW-1185">Reference proteome</keyword>
<gene>
    <name evidence="2" type="ORF">CEPIT_LOCUS16238</name>
</gene>
<dbReference type="AlphaFoldDB" id="A0AAV0DP58"/>
<accession>A0AAV0DP58</accession>
<dbReference type="EMBL" id="CAMAPF010000118">
    <property type="protein sequence ID" value="CAH9103033.1"/>
    <property type="molecule type" value="Genomic_DNA"/>
</dbReference>
<dbReference type="Proteomes" id="UP001152523">
    <property type="component" value="Unassembled WGS sequence"/>
</dbReference>
<dbReference type="PANTHER" id="PTHR37392">
    <property type="entry name" value="OS09G0556800 PROTEIN"/>
    <property type="match status" value="1"/>
</dbReference>
<protein>
    <submittedName>
        <fullName evidence="2">Uncharacterized protein</fullName>
    </submittedName>
</protein>
<organism evidence="2 3">
    <name type="scientific">Cuscuta epithymum</name>
    <dbReference type="NCBI Taxonomy" id="186058"/>
    <lineage>
        <taxon>Eukaryota</taxon>
        <taxon>Viridiplantae</taxon>
        <taxon>Streptophyta</taxon>
        <taxon>Embryophyta</taxon>
        <taxon>Tracheophyta</taxon>
        <taxon>Spermatophyta</taxon>
        <taxon>Magnoliopsida</taxon>
        <taxon>eudicotyledons</taxon>
        <taxon>Gunneridae</taxon>
        <taxon>Pentapetalae</taxon>
        <taxon>asterids</taxon>
        <taxon>lamiids</taxon>
        <taxon>Solanales</taxon>
        <taxon>Convolvulaceae</taxon>
        <taxon>Cuscuteae</taxon>
        <taxon>Cuscuta</taxon>
        <taxon>Cuscuta subgen. Cuscuta</taxon>
    </lineage>
</organism>
<evidence type="ECO:0000256" key="1">
    <source>
        <dbReference type="SAM" id="MobiDB-lite"/>
    </source>
</evidence>
<evidence type="ECO:0000313" key="2">
    <source>
        <dbReference type="EMBL" id="CAH9103033.1"/>
    </source>
</evidence>
<sequence length="271" mass="30602">MVQSSSTYNYLQESISSLCKNLLQKRRLPAIAAAEERLSKQQSGNLKWQQDSFHHILNLMGLCKEGIVPHSQLSAFRSHLLDSLVADHDHSSILRDKLIFLQELLYSNCISEEEYHSSKGPLLQRLAAQGAEIEARNVIVRPKKQSSEQEWSVIDLEDENPNPKQNRGEKQTLWLSTENPFWRETNPNSSSSFSSGGGGEKSQKKKKKKKALSRYLLFGAEEVRGMGFGGLRKKWNRAESKDETDGSLVGVQFSLVPQTSQRGSQQMLSRV</sequence>
<feature type="region of interest" description="Disordered" evidence="1">
    <location>
        <begin position="150"/>
        <end position="208"/>
    </location>
</feature>
<name>A0AAV0DP58_9ASTE</name>
<dbReference type="PANTHER" id="PTHR37392:SF1">
    <property type="entry name" value="OS09G0556800 PROTEIN"/>
    <property type="match status" value="1"/>
</dbReference>
<evidence type="ECO:0000313" key="3">
    <source>
        <dbReference type="Proteomes" id="UP001152523"/>
    </source>
</evidence>
<comment type="caution">
    <text evidence="2">The sequence shown here is derived from an EMBL/GenBank/DDBJ whole genome shotgun (WGS) entry which is preliminary data.</text>
</comment>